<sequence>MDENKDEPVKCFKIGEAALKVGDRTRALKFINKARRLDFKLVNHPAWDLLFDSELEEEKDISYGTVQPQMKKTEVTLAEKRHARFIHEEYKEKIWVDRGGFASEQ</sequence>
<protein>
    <submittedName>
        <fullName evidence="1">Uncharacterized protein</fullName>
    </submittedName>
</protein>
<organism evidence="1 2">
    <name type="scientific">Papaver somniferum</name>
    <name type="common">Opium poppy</name>
    <dbReference type="NCBI Taxonomy" id="3469"/>
    <lineage>
        <taxon>Eukaryota</taxon>
        <taxon>Viridiplantae</taxon>
        <taxon>Streptophyta</taxon>
        <taxon>Embryophyta</taxon>
        <taxon>Tracheophyta</taxon>
        <taxon>Spermatophyta</taxon>
        <taxon>Magnoliopsida</taxon>
        <taxon>Ranunculales</taxon>
        <taxon>Papaveraceae</taxon>
        <taxon>Papaveroideae</taxon>
        <taxon>Papaver</taxon>
    </lineage>
</organism>
<keyword evidence="2" id="KW-1185">Reference proteome</keyword>
<dbReference type="Proteomes" id="UP000316621">
    <property type="component" value="Chromosome 7"/>
</dbReference>
<proteinExistence type="predicted"/>
<dbReference type="EMBL" id="CM010721">
    <property type="protein sequence ID" value="RZC70767.1"/>
    <property type="molecule type" value="Genomic_DNA"/>
</dbReference>
<evidence type="ECO:0000313" key="1">
    <source>
        <dbReference type="EMBL" id="RZC70767.1"/>
    </source>
</evidence>
<name>A0A4Y7KD37_PAPSO</name>
<accession>A0A4Y7KD37</accession>
<dbReference type="Gramene" id="RZC70767">
    <property type="protein sequence ID" value="RZC70767"/>
    <property type="gene ID" value="C5167_033928"/>
</dbReference>
<evidence type="ECO:0000313" key="2">
    <source>
        <dbReference type="Proteomes" id="UP000316621"/>
    </source>
</evidence>
<dbReference type="STRING" id="3469.A0A4Y7KD37"/>
<dbReference type="AlphaFoldDB" id="A0A4Y7KD37"/>
<gene>
    <name evidence="1" type="ORF">C5167_033928</name>
</gene>
<reference evidence="1 2" key="1">
    <citation type="journal article" date="2018" name="Science">
        <title>The opium poppy genome and morphinan production.</title>
        <authorList>
            <person name="Guo L."/>
            <person name="Winzer T."/>
            <person name="Yang X."/>
            <person name="Li Y."/>
            <person name="Ning Z."/>
            <person name="He Z."/>
            <person name="Teodor R."/>
            <person name="Lu Y."/>
            <person name="Bowser T.A."/>
            <person name="Graham I.A."/>
            <person name="Ye K."/>
        </authorList>
    </citation>
    <scope>NUCLEOTIDE SEQUENCE [LARGE SCALE GENOMIC DNA]</scope>
    <source>
        <strain evidence="2">cv. HN1</strain>
        <tissue evidence="1">Leaves</tissue>
    </source>
</reference>